<organism evidence="9 10">
    <name type="scientific">Buchnera aphidicola</name>
    <name type="common">Sarucallis kahawaluokalani</name>
    <dbReference type="NCBI Taxonomy" id="1241878"/>
    <lineage>
        <taxon>Bacteria</taxon>
        <taxon>Pseudomonadati</taxon>
        <taxon>Pseudomonadota</taxon>
        <taxon>Gammaproteobacteria</taxon>
        <taxon>Enterobacterales</taxon>
        <taxon>Erwiniaceae</taxon>
        <taxon>Buchnera</taxon>
    </lineage>
</organism>
<dbReference type="NCBIfam" id="NF001862">
    <property type="entry name" value="PRK00601.1"/>
    <property type="match status" value="1"/>
</dbReference>
<dbReference type="GO" id="GO:0046081">
    <property type="term" value="P:dUTP catabolic process"/>
    <property type="evidence" value="ECO:0007669"/>
    <property type="project" value="InterPro"/>
</dbReference>
<dbReference type="GO" id="GO:0004170">
    <property type="term" value="F:dUTP diphosphatase activity"/>
    <property type="evidence" value="ECO:0007669"/>
    <property type="project" value="UniProtKB-EC"/>
</dbReference>
<dbReference type="Pfam" id="PF00692">
    <property type="entry name" value="dUTPase"/>
    <property type="match status" value="1"/>
</dbReference>
<dbReference type="Proteomes" id="UP000298685">
    <property type="component" value="Chromosome"/>
</dbReference>
<gene>
    <name evidence="9" type="ORF">D9V78_01970</name>
</gene>
<protein>
    <recommendedName>
        <fullName evidence="2">dUTP diphosphatase</fullName>
        <ecNumber evidence="2">3.6.1.23</ecNumber>
    </recommendedName>
</protein>
<dbReference type="OrthoDB" id="9809956at2"/>
<reference evidence="9 10" key="1">
    <citation type="submission" date="2018-10" db="EMBL/GenBank/DDBJ databases">
        <title>Comparative functional genomics of the obligate endosymbiont Buchnera aphidicola.</title>
        <authorList>
            <person name="Chong R.A."/>
        </authorList>
    </citation>
    <scope>NUCLEOTIDE SEQUENCE [LARGE SCALE GENOMIC DNA]</scope>
    <source>
        <strain evidence="9 10">Ska</strain>
    </source>
</reference>
<keyword evidence="3" id="KW-0479">Metal-binding</keyword>
<evidence type="ECO:0000256" key="7">
    <source>
        <dbReference type="ARBA" id="ARBA00047686"/>
    </source>
</evidence>
<dbReference type="GO" id="GO:0006226">
    <property type="term" value="P:dUMP biosynthetic process"/>
    <property type="evidence" value="ECO:0007669"/>
    <property type="project" value="InterPro"/>
</dbReference>
<evidence type="ECO:0000259" key="8">
    <source>
        <dbReference type="Pfam" id="PF00692"/>
    </source>
</evidence>
<proteinExistence type="inferred from homology"/>
<dbReference type="InterPro" id="IPR029054">
    <property type="entry name" value="dUTPase-like"/>
</dbReference>
<evidence type="ECO:0000256" key="4">
    <source>
        <dbReference type="ARBA" id="ARBA00022801"/>
    </source>
</evidence>
<keyword evidence="5" id="KW-0460">Magnesium</keyword>
<dbReference type="SUPFAM" id="SSF51283">
    <property type="entry name" value="dUTPase-like"/>
    <property type="match status" value="1"/>
</dbReference>
<dbReference type="FunFam" id="2.70.40.10:FF:000002">
    <property type="entry name" value="dUTP diphosphatase"/>
    <property type="match status" value="1"/>
</dbReference>
<comment type="similarity">
    <text evidence="1">Belongs to the dUTPase family.</text>
</comment>
<dbReference type="GO" id="GO:0000287">
    <property type="term" value="F:magnesium ion binding"/>
    <property type="evidence" value="ECO:0007669"/>
    <property type="project" value="InterPro"/>
</dbReference>
<evidence type="ECO:0000256" key="2">
    <source>
        <dbReference type="ARBA" id="ARBA00012379"/>
    </source>
</evidence>
<comment type="catalytic activity">
    <reaction evidence="7">
        <text>dUTP + H2O = dUMP + diphosphate + H(+)</text>
        <dbReference type="Rhea" id="RHEA:10248"/>
        <dbReference type="ChEBI" id="CHEBI:15377"/>
        <dbReference type="ChEBI" id="CHEBI:15378"/>
        <dbReference type="ChEBI" id="CHEBI:33019"/>
        <dbReference type="ChEBI" id="CHEBI:61555"/>
        <dbReference type="ChEBI" id="CHEBI:246422"/>
        <dbReference type="EC" id="3.6.1.23"/>
    </reaction>
</comment>
<dbReference type="InterPro" id="IPR033704">
    <property type="entry name" value="dUTPase_trimeric"/>
</dbReference>
<dbReference type="EMBL" id="CP032999">
    <property type="protein sequence ID" value="QCI26159.1"/>
    <property type="molecule type" value="Genomic_DNA"/>
</dbReference>
<dbReference type="InterPro" id="IPR008181">
    <property type="entry name" value="dUTPase"/>
</dbReference>
<dbReference type="Gene3D" id="2.70.40.10">
    <property type="match status" value="1"/>
</dbReference>
<evidence type="ECO:0000313" key="10">
    <source>
        <dbReference type="Proteomes" id="UP000298685"/>
    </source>
</evidence>
<name>A0A4D6Y9T3_9GAMM</name>
<dbReference type="EC" id="3.6.1.23" evidence="2"/>
<dbReference type="RefSeq" id="WP_158350894.1">
    <property type="nucleotide sequence ID" value="NZ_CP032999.1"/>
</dbReference>
<evidence type="ECO:0000256" key="3">
    <source>
        <dbReference type="ARBA" id="ARBA00022723"/>
    </source>
</evidence>
<accession>A0A4D6Y9T3</accession>
<sequence>MCIIDIKILDKRLSASSLKYYTEGSCGLDLKAMVSKKIKICSNQVILLPSGIAVFIKNPLITAMIVPRSGLGHHHGIILGNTIGIIDADYQGQLMISIWNRGLKDFYIYPGDRIAQLIFVPIVKPIFNIVSDFIPTIRNTNGFGHSGI</sequence>
<evidence type="ECO:0000256" key="5">
    <source>
        <dbReference type="ARBA" id="ARBA00022842"/>
    </source>
</evidence>
<dbReference type="InterPro" id="IPR036157">
    <property type="entry name" value="dUTPase-like_sf"/>
</dbReference>
<keyword evidence="4 9" id="KW-0378">Hydrolase</keyword>
<dbReference type="NCBIfam" id="TIGR00576">
    <property type="entry name" value="dut"/>
    <property type="match status" value="1"/>
</dbReference>
<dbReference type="PANTHER" id="PTHR11241">
    <property type="entry name" value="DEOXYURIDINE 5'-TRIPHOSPHATE NUCLEOTIDOHYDROLASE"/>
    <property type="match status" value="1"/>
</dbReference>
<dbReference type="CDD" id="cd07557">
    <property type="entry name" value="trimeric_dUTPase"/>
    <property type="match status" value="1"/>
</dbReference>
<evidence type="ECO:0000256" key="1">
    <source>
        <dbReference type="ARBA" id="ARBA00006581"/>
    </source>
</evidence>
<keyword evidence="6" id="KW-0546">Nucleotide metabolism</keyword>
<dbReference type="AlphaFoldDB" id="A0A4D6Y9T3"/>
<evidence type="ECO:0000313" key="9">
    <source>
        <dbReference type="EMBL" id="QCI26159.1"/>
    </source>
</evidence>
<dbReference type="PANTHER" id="PTHR11241:SF0">
    <property type="entry name" value="DEOXYURIDINE 5'-TRIPHOSPHATE NUCLEOTIDOHYDROLASE"/>
    <property type="match status" value="1"/>
</dbReference>
<feature type="domain" description="dUTPase-like" evidence="8">
    <location>
        <begin position="17"/>
        <end position="147"/>
    </location>
</feature>
<evidence type="ECO:0000256" key="6">
    <source>
        <dbReference type="ARBA" id="ARBA00023080"/>
    </source>
</evidence>